<gene>
    <name evidence="3" type="ORF">GCM10010269_74580</name>
</gene>
<feature type="region of interest" description="Disordered" evidence="1">
    <location>
        <begin position="21"/>
        <end position="41"/>
    </location>
</feature>
<dbReference type="EMBL" id="BMTL01000045">
    <property type="protein sequence ID" value="GGS24957.1"/>
    <property type="molecule type" value="Genomic_DNA"/>
</dbReference>
<reference evidence="3" key="2">
    <citation type="submission" date="2020-09" db="EMBL/GenBank/DDBJ databases">
        <authorList>
            <person name="Sun Q."/>
            <person name="Ohkuma M."/>
        </authorList>
    </citation>
    <scope>NUCLEOTIDE SEQUENCE</scope>
    <source>
        <strain evidence="3">JCM 4386</strain>
    </source>
</reference>
<accession>A0A918GBI4</accession>
<sequence>MALRIKALLASLAQAAPGFLTATPTSSGKGTRFSVQPFDRP</sequence>
<proteinExistence type="predicted"/>
<dbReference type="AlphaFoldDB" id="A0A918GBI4"/>
<keyword evidence="2" id="KW-0732">Signal</keyword>
<name>A0A918GBI4_9ACTN</name>
<keyword evidence="4" id="KW-1185">Reference proteome</keyword>
<dbReference type="Proteomes" id="UP000606194">
    <property type="component" value="Unassembled WGS sequence"/>
</dbReference>
<comment type="caution">
    <text evidence="3">The sequence shown here is derived from an EMBL/GenBank/DDBJ whole genome shotgun (WGS) entry which is preliminary data.</text>
</comment>
<feature type="chain" id="PRO_5039159497" evidence="2">
    <location>
        <begin position="23"/>
        <end position="41"/>
    </location>
</feature>
<feature type="signal peptide" evidence="2">
    <location>
        <begin position="1"/>
        <end position="22"/>
    </location>
</feature>
<evidence type="ECO:0000313" key="3">
    <source>
        <dbReference type="EMBL" id="GGS24957.1"/>
    </source>
</evidence>
<dbReference type="RefSeq" id="WP_266529939.1">
    <property type="nucleotide sequence ID" value="NZ_BMTL01000045.1"/>
</dbReference>
<organism evidence="3 4">
    <name type="scientific">Streptomyces humidus</name>
    <dbReference type="NCBI Taxonomy" id="52259"/>
    <lineage>
        <taxon>Bacteria</taxon>
        <taxon>Bacillati</taxon>
        <taxon>Actinomycetota</taxon>
        <taxon>Actinomycetes</taxon>
        <taxon>Kitasatosporales</taxon>
        <taxon>Streptomycetaceae</taxon>
        <taxon>Streptomyces</taxon>
    </lineage>
</organism>
<reference evidence="3" key="1">
    <citation type="journal article" date="2014" name="Int. J. Syst. Evol. Microbiol.">
        <title>Complete genome sequence of Corynebacterium casei LMG S-19264T (=DSM 44701T), isolated from a smear-ripened cheese.</title>
        <authorList>
            <consortium name="US DOE Joint Genome Institute (JGI-PGF)"/>
            <person name="Walter F."/>
            <person name="Albersmeier A."/>
            <person name="Kalinowski J."/>
            <person name="Ruckert C."/>
        </authorList>
    </citation>
    <scope>NUCLEOTIDE SEQUENCE</scope>
    <source>
        <strain evidence="3">JCM 4386</strain>
    </source>
</reference>
<evidence type="ECO:0000313" key="4">
    <source>
        <dbReference type="Proteomes" id="UP000606194"/>
    </source>
</evidence>
<evidence type="ECO:0000256" key="2">
    <source>
        <dbReference type="SAM" id="SignalP"/>
    </source>
</evidence>
<protein>
    <submittedName>
        <fullName evidence="3">Uncharacterized protein</fullName>
    </submittedName>
</protein>
<evidence type="ECO:0000256" key="1">
    <source>
        <dbReference type="SAM" id="MobiDB-lite"/>
    </source>
</evidence>